<name>X0SBP2_9ZZZZ</name>
<dbReference type="InterPro" id="IPR036388">
    <property type="entry name" value="WH-like_DNA-bd_sf"/>
</dbReference>
<dbReference type="InterPro" id="IPR036390">
    <property type="entry name" value="WH_DNA-bd_sf"/>
</dbReference>
<evidence type="ECO:0000313" key="2">
    <source>
        <dbReference type="EMBL" id="GAF72576.1"/>
    </source>
</evidence>
<dbReference type="AlphaFoldDB" id="X0SBP2"/>
<evidence type="ECO:0000256" key="1">
    <source>
        <dbReference type="SAM" id="MobiDB-lite"/>
    </source>
</evidence>
<evidence type="ECO:0008006" key="3">
    <source>
        <dbReference type="Google" id="ProtNLM"/>
    </source>
</evidence>
<comment type="caution">
    <text evidence="2">The sequence shown here is derived from an EMBL/GenBank/DDBJ whole genome shotgun (WGS) entry which is preliminary data.</text>
</comment>
<accession>X0SBP2</accession>
<proteinExistence type="predicted"/>
<sequence length="106" mass="11642">SEPPKPISVPYVAGSDTSKEAASKQAKGKARRDTMRILEALAVEPRTAKELCACLQLGHETGSARVSEAVNRHGLAYYDKEHRRGGAKVVYLTHKGREMLEREAKP</sequence>
<dbReference type="SUPFAM" id="SSF46785">
    <property type="entry name" value="Winged helix' DNA-binding domain"/>
    <property type="match status" value="1"/>
</dbReference>
<gene>
    <name evidence="2" type="ORF">S01H1_10553</name>
</gene>
<protein>
    <recommendedName>
        <fullName evidence="3">HTH marR-type domain-containing protein</fullName>
    </recommendedName>
</protein>
<dbReference type="Gene3D" id="1.10.10.10">
    <property type="entry name" value="Winged helix-like DNA-binding domain superfamily/Winged helix DNA-binding domain"/>
    <property type="match status" value="1"/>
</dbReference>
<dbReference type="EMBL" id="BARS01005386">
    <property type="protein sequence ID" value="GAF72576.1"/>
    <property type="molecule type" value="Genomic_DNA"/>
</dbReference>
<feature type="non-terminal residue" evidence="2">
    <location>
        <position position="1"/>
    </location>
</feature>
<feature type="region of interest" description="Disordered" evidence="1">
    <location>
        <begin position="1"/>
        <end position="32"/>
    </location>
</feature>
<reference evidence="2" key="1">
    <citation type="journal article" date="2014" name="Front. Microbiol.">
        <title>High frequency of phylogenetically diverse reductive dehalogenase-homologous genes in deep subseafloor sedimentary metagenomes.</title>
        <authorList>
            <person name="Kawai M."/>
            <person name="Futagami T."/>
            <person name="Toyoda A."/>
            <person name="Takaki Y."/>
            <person name="Nishi S."/>
            <person name="Hori S."/>
            <person name="Arai W."/>
            <person name="Tsubouchi T."/>
            <person name="Morono Y."/>
            <person name="Uchiyama I."/>
            <person name="Ito T."/>
            <person name="Fujiyama A."/>
            <person name="Inagaki F."/>
            <person name="Takami H."/>
        </authorList>
    </citation>
    <scope>NUCLEOTIDE SEQUENCE</scope>
    <source>
        <strain evidence="2">Expedition CK06-06</strain>
    </source>
</reference>
<organism evidence="2">
    <name type="scientific">marine sediment metagenome</name>
    <dbReference type="NCBI Taxonomy" id="412755"/>
    <lineage>
        <taxon>unclassified sequences</taxon>
        <taxon>metagenomes</taxon>
        <taxon>ecological metagenomes</taxon>
    </lineage>
</organism>